<evidence type="ECO:0000256" key="3">
    <source>
        <dbReference type="ARBA" id="ARBA00022801"/>
    </source>
</evidence>
<dbReference type="Gene3D" id="3.40.50.2300">
    <property type="match status" value="1"/>
</dbReference>
<evidence type="ECO:0000256" key="4">
    <source>
        <dbReference type="ARBA" id="ARBA00022912"/>
    </source>
</evidence>
<dbReference type="SMART" id="SM00226">
    <property type="entry name" value="LMWPc"/>
    <property type="match status" value="1"/>
</dbReference>
<dbReference type="CDD" id="cd16343">
    <property type="entry name" value="LMWPTP"/>
    <property type="match status" value="1"/>
</dbReference>
<feature type="domain" description="Phosphotyrosine protein phosphatase I" evidence="6">
    <location>
        <begin position="4"/>
        <end position="153"/>
    </location>
</feature>
<dbReference type="FunFam" id="3.40.50.2300:FF:000113">
    <property type="entry name" value="Low molecular weight protein-tyrosine-phosphatase"/>
    <property type="match status" value="1"/>
</dbReference>
<dbReference type="InterPro" id="IPR036196">
    <property type="entry name" value="Ptyr_pPase_sf"/>
</dbReference>
<sequence length="160" mass="18186">MKKIKVLFVCMGNICRSPTAEGVFTKLIEEEGLSHLFEIDSAGTHAYHVGEQPDLRAQKAARERGIELRHLQARKVIYADFEGYDYLLVMDDDNYSILLEACPENHRGKISYLLDHAPHLATREVPDPYYGGRYGFERVLDLVEEAAVGFLNMLKEQGKV</sequence>
<reference evidence="8" key="1">
    <citation type="journal article" date="2019" name="J. Bacteriol.">
        <title>A Mutagenic Screen Identifies a TonB-Dependent Receptor Required for the Lanthanide Metal Switch in the Type I Methanotroph 'Methylotuvimicrobium buryatense' 5GB1C.</title>
        <authorList>
            <person name="Groom J.D."/>
            <person name="Ford S.M."/>
            <person name="Pesesky M.W."/>
            <person name="Lidstrom M.E."/>
        </authorList>
    </citation>
    <scope>NUCLEOTIDE SEQUENCE [LARGE SCALE GENOMIC DNA]</scope>
    <source>
        <strain evidence="8">5GB1C</strain>
    </source>
</reference>
<evidence type="ECO:0000256" key="5">
    <source>
        <dbReference type="PIRSR" id="PIRSR617867-1"/>
    </source>
</evidence>
<evidence type="ECO:0000313" key="8">
    <source>
        <dbReference type="Proteomes" id="UP000305881"/>
    </source>
</evidence>
<dbReference type="PANTHER" id="PTHR11717:SF7">
    <property type="entry name" value="LOW MOLECULAR WEIGHT PHOSPHOTYROSINE PROTEIN PHOSPHATASE"/>
    <property type="match status" value="1"/>
</dbReference>
<keyword evidence="3" id="KW-0378">Hydrolase</keyword>
<dbReference type="EMBL" id="CP035467">
    <property type="protein sequence ID" value="QCW82524.1"/>
    <property type="molecule type" value="Genomic_DNA"/>
</dbReference>
<evidence type="ECO:0000256" key="1">
    <source>
        <dbReference type="ARBA" id="ARBA00011063"/>
    </source>
</evidence>
<dbReference type="PRINTS" id="PR00719">
    <property type="entry name" value="LMWPTPASE"/>
</dbReference>
<organism evidence="7 8">
    <name type="scientific">Methylotuvimicrobium buryatense</name>
    <name type="common">Methylomicrobium buryatense</name>
    <dbReference type="NCBI Taxonomy" id="95641"/>
    <lineage>
        <taxon>Bacteria</taxon>
        <taxon>Pseudomonadati</taxon>
        <taxon>Pseudomonadota</taxon>
        <taxon>Gammaproteobacteria</taxon>
        <taxon>Methylococcales</taxon>
        <taxon>Methylococcaceae</taxon>
        <taxon>Methylotuvimicrobium</taxon>
    </lineage>
</organism>
<dbReference type="GO" id="GO:0004725">
    <property type="term" value="F:protein tyrosine phosphatase activity"/>
    <property type="evidence" value="ECO:0007669"/>
    <property type="project" value="UniProtKB-EC"/>
</dbReference>
<dbReference type="AlphaFoldDB" id="A0A4P9UML0"/>
<dbReference type="InterPro" id="IPR017867">
    <property type="entry name" value="Tyr_phospatase_low_mol_wt"/>
</dbReference>
<dbReference type="InterPro" id="IPR023485">
    <property type="entry name" value="Ptyr_pPase"/>
</dbReference>
<evidence type="ECO:0000256" key="2">
    <source>
        <dbReference type="ARBA" id="ARBA00013064"/>
    </source>
</evidence>
<dbReference type="STRING" id="675511.GCA_000341735_01046"/>
<feature type="active site" evidence="5">
    <location>
        <position position="16"/>
    </location>
</feature>
<evidence type="ECO:0000259" key="6">
    <source>
        <dbReference type="SMART" id="SM00226"/>
    </source>
</evidence>
<gene>
    <name evidence="7" type="ORF">EQU24_09975</name>
</gene>
<protein>
    <recommendedName>
        <fullName evidence="2">protein-tyrosine-phosphatase</fullName>
        <ecNumber evidence="2">3.1.3.48</ecNumber>
    </recommendedName>
</protein>
<accession>A0A4P9UML0</accession>
<dbReference type="InterPro" id="IPR050438">
    <property type="entry name" value="LMW_PTPase"/>
</dbReference>
<comment type="similarity">
    <text evidence="1">Belongs to the low molecular weight phosphotyrosine protein phosphatase family.</text>
</comment>
<dbReference type="PANTHER" id="PTHR11717">
    <property type="entry name" value="LOW MOLECULAR WEIGHT PROTEIN TYROSINE PHOSPHATASE"/>
    <property type="match status" value="1"/>
</dbReference>
<dbReference type="EC" id="3.1.3.48" evidence="2"/>
<dbReference type="OrthoDB" id="9784339at2"/>
<dbReference type="KEGG" id="mbur:EQU24_09975"/>
<feature type="active site" description="Proton donor" evidence="5">
    <location>
        <position position="127"/>
    </location>
</feature>
<keyword evidence="4" id="KW-0904">Protein phosphatase</keyword>
<dbReference type="RefSeq" id="WP_026130047.1">
    <property type="nucleotide sequence ID" value="NZ_CP035467.1"/>
</dbReference>
<dbReference type="Pfam" id="PF01451">
    <property type="entry name" value="LMWPc"/>
    <property type="match status" value="1"/>
</dbReference>
<dbReference type="SUPFAM" id="SSF52788">
    <property type="entry name" value="Phosphotyrosine protein phosphatases I"/>
    <property type="match status" value="1"/>
</dbReference>
<keyword evidence="8" id="KW-1185">Reference proteome</keyword>
<name>A0A4P9UML0_METBY</name>
<proteinExistence type="inferred from homology"/>
<feature type="active site" description="Nucleophile" evidence="5">
    <location>
        <position position="10"/>
    </location>
</feature>
<evidence type="ECO:0000313" key="7">
    <source>
        <dbReference type="EMBL" id="QCW82524.1"/>
    </source>
</evidence>
<dbReference type="Proteomes" id="UP000305881">
    <property type="component" value="Chromosome"/>
</dbReference>